<dbReference type="PANTHER" id="PTHR42908:SF3">
    <property type="entry name" value="ELONGATION FACTOR-LIKE GTPASE 1"/>
    <property type="match status" value="1"/>
</dbReference>
<dbReference type="CDD" id="cd01681">
    <property type="entry name" value="aeEF2_snRNP_like_IV"/>
    <property type="match status" value="1"/>
</dbReference>
<dbReference type="STRING" id="58919.A0A316Z2J6"/>
<gene>
    <name evidence="8" type="ORF">FA09DRAFT_362471</name>
</gene>
<dbReference type="SUPFAM" id="SSF54980">
    <property type="entry name" value="EF-G C-terminal domain-like"/>
    <property type="match status" value="2"/>
</dbReference>
<dbReference type="SMART" id="SM00838">
    <property type="entry name" value="EFG_C"/>
    <property type="match status" value="1"/>
</dbReference>
<dbReference type="InterPro" id="IPR020568">
    <property type="entry name" value="Ribosomal_Su5_D2-typ_SF"/>
</dbReference>
<dbReference type="GO" id="GO:1990904">
    <property type="term" value="C:ribonucleoprotein complex"/>
    <property type="evidence" value="ECO:0007669"/>
    <property type="project" value="TreeGrafter"/>
</dbReference>
<accession>A0A316Z2J6</accession>
<evidence type="ECO:0000256" key="6">
    <source>
        <dbReference type="SAM" id="MobiDB-lite"/>
    </source>
</evidence>
<dbReference type="Pfam" id="PF14492">
    <property type="entry name" value="EFG_III"/>
    <property type="match status" value="1"/>
</dbReference>
<dbReference type="Pfam" id="PF00679">
    <property type="entry name" value="EFG_C"/>
    <property type="match status" value="1"/>
</dbReference>
<organism evidence="8 9">
    <name type="scientific">Tilletiopsis washingtonensis</name>
    <dbReference type="NCBI Taxonomy" id="58919"/>
    <lineage>
        <taxon>Eukaryota</taxon>
        <taxon>Fungi</taxon>
        <taxon>Dikarya</taxon>
        <taxon>Basidiomycota</taxon>
        <taxon>Ustilaginomycotina</taxon>
        <taxon>Exobasidiomycetes</taxon>
        <taxon>Entylomatales</taxon>
        <taxon>Entylomatales incertae sedis</taxon>
        <taxon>Tilletiopsis</taxon>
    </lineage>
</organism>
<dbReference type="InterPro" id="IPR041095">
    <property type="entry name" value="EFG_II"/>
</dbReference>
<evidence type="ECO:0000256" key="2">
    <source>
        <dbReference type="ARBA" id="ARBA00022741"/>
    </source>
</evidence>
<feature type="compositionally biased region" description="Low complexity" evidence="6">
    <location>
        <begin position="212"/>
        <end position="229"/>
    </location>
</feature>
<dbReference type="GO" id="GO:0003924">
    <property type="term" value="F:GTPase activity"/>
    <property type="evidence" value="ECO:0007669"/>
    <property type="project" value="InterPro"/>
</dbReference>
<dbReference type="Pfam" id="PF25118">
    <property type="entry name" value="EFL1"/>
    <property type="match status" value="1"/>
</dbReference>
<dbReference type="CDD" id="cd16261">
    <property type="entry name" value="EF2_snRNP_III"/>
    <property type="match status" value="1"/>
</dbReference>
<dbReference type="Gene3D" id="2.40.30.10">
    <property type="entry name" value="Translation factors"/>
    <property type="match status" value="1"/>
</dbReference>
<dbReference type="GO" id="GO:0003746">
    <property type="term" value="F:translation elongation factor activity"/>
    <property type="evidence" value="ECO:0007669"/>
    <property type="project" value="UniProtKB-KW"/>
</dbReference>
<feature type="region of interest" description="Disordered" evidence="6">
    <location>
        <begin position="789"/>
        <end position="824"/>
    </location>
</feature>
<dbReference type="Gene3D" id="3.30.230.10">
    <property type="match status" value="1"/>
</dbReference>
<dbReference type="InterPro" id="IPR014721">
    <property type="entry name" value="Ribsml_uS5_D2-typ_fold_subgr"/>
</dbReference>
<sequence length="1154" mass="126458">MASSKAFSSTNVRCATLIGHVDHGKSSYADSLLAANGIISARQAGKLRYLDSRDDEQERGITMESSAVSLSFKLRTHGDDGQVGAVQSFMINLIDTPGHVDFSSEVSTASRLCDGALVIVDVVEGVCTQTITVLRQAWSDRLSPILVLNKMDRLVNELKLSPSEAYHHLQQLIENVNAVMGSFFASERMEDDLRWHEAREARLKARKEARGESVVGQSSEGGSAEAGAADADEEEERYEELDDEDIYFDPARGNVIFASAIDNWAFRLERFSHLYSRKLGIKESRFRKVLWGDFFFDPKGKRVIGHKQKERLGKNLKPLFVQFVLENVWAVYESVGNRDVEKIEKIVKALELKIAPRDLRAKDTSQLLPAIFSQWLPLAACTFSALVQCVPAPSVAQRTRVPKLLHPGLSYFSKTEPASPLEQDLFEARSGPEARRCAYVSKMFAVRRGELPEARRKEMTAEEMRQRGREARERAAAAREALLAATGASVEEPASSPAAEGAPLEELSGSSAAPRQDAMQEADEESRKDEEVVLGFSRLYSGTLRVGQTLWAVLPKYNASLPPSHAANARHLKQVTLQGLYMMMGRDLVAVTEVPAGNVFAIRGLEGTVLRNATLCAPPAGDATETPDAAQASEAFVNLAGVNMLSAPIVRVALEPENPTEMPKLVEGLRLLNQADPCVETLVQETGEHVILCAGELHLERCLKDLRERFARIAIQASKPLVPFRETAVRAAEMPPPKTEGAQRGTIVGSVAGGLVQYSVRAVPLPEAVLAFLLANTRTMRTLLARDRRGAASADQQVDENEADTAGAAATTEAKKDGAREVSPEDFWPELDARLQAEGPAWKDVAEKIWAFGPRRVGPNFLVDAAGLSAQSLRQRTEPRRAFKDGRPSSGLPTPSAQHGLSSADADGAELATALDAAARIEDDADEAPAQTDISWSARDLVDSVDTGFQIATLQGPMCAEPVQGLAYFVERVEVDKEVAQKEGARVKLSQVTGSLISSIREACRQGLLDWSPRLMMAMYSCDIQASTDVLGKVHAVLSRRRGRITSEEMKEGTSFFTVGSVLPVVESFGFADEIRKRTSGAASPQLIFKGYELFDIDPFWVPRTEEELEDLGVLGERENVAKRYMDAVRLRKGMHVDKRIVEVAEKQRTLKSN</sequence>
<evidence type="ECO:0000259" key="7">
    <source>
        <dbReference type="PROSITE" id="PS51722"/>
    </source>
</evidence>
<dbReference type="Proteomes" id="UP000245946">
    <property type="component" value="Unassembled WGS sequence"/>
</dbReference>
<dbReference type="InterPro" id="IPR000795">
    <property type="entry name" value="T_Tr_GTP-bd_dom"/>
</dbReference>
<keyword evidence="8" id="KW-0648">Protein biosynthesis</keyword>
<feature type="region of interest" description="Disordered" evidence="6">
    <location>
        <begin position="209"/>
        <end position="235"/>
    </location>
</feature>
<feature type="compositionally biased region" description="Polar residues" evidence="6">
    <location>
        <begin position="891"/>
        <end position="901"/>
    </location>
</feature>
<dbReference type="GO" id="GO:0042256">
    <property type="term" value="P:cytosolic ribosome assembly"/>
    <property type="evidence" value="ECO:0007669"/>
    <property type="project" value="TreeGrafter"/>
</dbReference>
<feature type="compositionally biased region" description="Basic and acidic residues" evidence="6">
    <location>
        <begin position="456"/>
        <end position="477"/>
    </location>
</feature>
<evidence type="ECO:0000256" key="5">
    <source>
        <dbReference type="ARBA" id="ARBA00081809"/>
    </source>
</evidence>
<dbReference type="InterPro" id="IPR027417">
    <property type="entry name" value="P-loop_NTPase"/>
</dbReference>
<keyword evidence="3" id="KW-0378">Hydrolase</keyword>
<feature type="domain" description="Tr-type G" evidence="7">
    <location>
        <begin position="10"/>
        <end position="299"/>
    </location>
</feature>
<evidence type="ECO:0000313" key="9">
    <source>
        <dbReference type="Proteomes" id="UP000245946"/>
    </source>
</evidence>
<feature type="compositionally biased region" description="Basic and acidic residues" evidence="6">
    <location>
        <begin position="875"/>
        <end position="887"/>
    </location>
</feature>
<dbReference type="GO" id="GO:0043022">
    <property type="term" value="F:ribosome binding"/>
    <property type="evidence" value="ECO:0007669"/>
    <property type="project" value="TreeGrafter"/>
</dbReference>
<dbReference type="SUPFAM" id="SSF52540">
    <property type="entry name" value="P-loop containing nucleoside triphosphate hydrolases"/>
    <property type="match status" value="1"/>
</dbReference>
<dbReference type="AlphaFoldDB" id="A0A316Z2J6"/>
<dbReference type="InterPro" id="IPR009000">
    <property type="entry name" value="Transl_B-barrel_sf"/>
</dbReference>
<dbReference type="Pfam" id="PF00009">
    <property type="entry name" value="GTP_EFTU"/>
    <property type="match status" value="1"/>
</dbReference>
<dbReference type="GeneID" id="37273021"/>
<keyword evidence="1" id="KW-0690">Ribosome biogenesis</keyword>
<name>A0A316Z2J6_9BASI</name>
<dbReference type="PRINTS" id="PR00315">
    <property type="entry name" value="ELONGATNFCT"/>
</dbReference>
<keyword evidence="2" id="KW-0547">Nucleotide-binding</keyword>
<evidence type="ECO:0000256" key="3">
    <source>
        <dbReference type="ARBA" id="ARBA00022801"/>
    </source>
</evidence>
<evidence type="ECO:0000256" key="1">
    <source>
        <dbReference type="ARBA" id="ARBA00022517"/>
    </source>
</evidence>
<feature type="region of interest" description="Disordered" evidence="6">
    <location>
        <begin position="872"/>
        <end position="904"/>
    </location>
</feature>
<dbReference type="EMBL" id="KZ819302">
    <property type="protein sequence ID" value="PWN95789.1"/>
    <property type="molecule type" value="Genomic_DNA"/>
</dbReference>
<dbReference type="FunFam" id="3.30.70.870:FF:000002">
    <property type="entry name" value="Translation elongation factor 2"/>
    <property type="match status" value="1"/>
</dbReference>
<dbReference type="RefSeq" id="XP_025596068.1">
    <property type="nucleotide sequence ID" value="XM_025745477.1"/>
</dbReference>
<feature type="region of interest" description="Disordered" evidence="6">
    <location>
        <begin position="456"/>
        <end position="529"/>
    </location>
</feature>
<dbReference type="OrthoDB" id="364892at2759"/>
<dbReference type="PANTHER" id="PTHR42908">
    <property type="entry name" value="TRANSLATION ELONGATION FACTOR-RELATED"/>
    <property type="match status" value="1"/>
</dbReference>
<dbReference type="Gene3D" id="3.30.70.240">
    <property type="match status" value="1"/>
</dbReference>
<dbReference type="Gene3D" id="3.90.1430.10">
    <property type="entry name" value="Yeast translation eEF2 (G' domain)"/>
    <property type="match status" value="1"/>
</dbReference>
<dbReference type="CDD" id="cd04096">
    <property type="entry name" value="eEF2_snRNP_like_C"/>
    <property type="match status" value="1"/>
</dbReference>
<keyword evidence="9" id="KW-1185">Reference proteome</keyword>
<dbReference type="FunFam" id="3.30.70.240:FF:000006">
    <property type="entry name" value="Elongation factor like GTPase 1"/>
    <property type="match status" value="1"/>
</dbReference>
<dbReference type="CDD" id="cd01885">
    <property type="entry name" value="EF2"/>
    <property type="match status" value="1"/>
</dbReference>
<dbReference type="PROSITE" id="PS51722">
    <property type="entry name" value="G_TR_2"/>
    <property type="match status" value="1"/>
</dbReference>
<evidence type="ECO:0000256" key="4">
    <source>
        <dbReference type="ARBA" id="ARBA00023134"/>
    </source>
</evidence>
<protein>
    <recommendedName>
        <fullName evidence="5">Elongation factor-like 1</fullName>
    </recommendedName>
</protein>
<reference evidence="8 9" key="1">
    <citation type="journal article" date="2018" name="Mol. Biol. Evol.">
        <title>Broad Genomic Sampling Reveals a Smut Pathogenic Ancestry of the Fungal Clade Ustilaginomycotina.</title>
        <authorList>
            <person name="Kijpornyongpan T."/>
            <person name="Mondo S.J."/>
            <person name="Barry K."/>
            <person name="Sandor L."/>
            <person name="Lee J."/>
            <person name="Lipzen A."/>
            <person name="Pangilinan J."/>
            <person name="LaButti K."/>
            <person name="Hainaut M."/>
            <person name="Henrissat B."/>
            <person name="Grigoriev I.V."/>
            <person name="Spatafora J.W."/>
            <person name="Aime M.C."/>
        </authorList>
    </citation>
    <scope>NUCLEOTIDE SEQUENCE [LARGE SCALE GENOMIC DNA]</scope>
    <source>
        <strain evidence="8 9">MCA 4186</strain>
    </source>
</reference>
<dbReference type="InterPro" id="IPR056752">
    <property type="entry name" value="EFL1"/>
</dbReference>
<dbReference type="CDD" id="cd16268">
    <property type="entry name" value="EF2_II"/>
    <property type="match status" value="1"/>
</dbReference>
<dbReference type="GO" id="GO:0005829">
    <property type="term" value="C:cytosol"/>
    <property type="evidence" value="ECO:0007669"/>
    <property type="project" value="TreeGrafter"/>
</dbReference>
<dbReference type="InterPro" id="IPR035647">
    <property type="entry name" value="EFG_III/V"/>
</dbReference>
<dbReference type="GO" id="GO:0005525">
    <property type="term" value="F:GTP binding"/>
    <property type="evidence" value="ECO:0007669"/>
    <property type="project" value="UniProtKB-KW"/>
</dbReference>
<dbReference type="Gene3D" id="3.40.50.300">
    <property type="entry name" value="P-loop containing nucleotide triphosphate hydrolases"/>
    <property type="match status" value="1"/>
</dbReference>
<proteinExistence type="predicted"/>
<dbReference type="SUPFAM" id="SSF50447">
    <property type="entry name" value="Translation proteins"/>
    <property type="match status" value="1"/>
</dbReference>
<keyword evidence="4" id="KW-0342">GTP-binding</keyword>
<keyword evidence="8" id="KW-0251">Elongation factor</keyword>
<feature type="compositionally biased region" description="Basic and acidic residues" evidence="6">
    <location>
        <begin position="813"/>
        <end position="823"/>
    </location>
</feature>
<dbReference type="SUPFAM" id="SSF54211">
    <property type="entry name" value="Ribosomal protein S5 domain 2-like"/>
    <property type="match status" value="1"/>
</dbReference>
<dbReference type="FunFam" id="3.90.1430.10:FF:000002">
    <property type="entry name" value="Elongation factor like GTPase 1"/>
    <property type="match status" value="1"/>
</dbReference>
<dbReference type="NCBIfam" id="TIGR00231">
    <property type="entry name" value="small_GTP"/>
    <property type="match status" value="1"/>
</dbReference>
<dbReference type="InterPro" id="IPR005225">
    <property type="entry name" value="Small_GTP-bd"/>
</dbReference>
<dbReference type="Gene3D" id="3.30.70.870">
    <property type="entry name" value="Elongation Factor G (Translational Gtpase), domain 3"/>
    <property type="match status" value="1"/>
</dbReference>
<evidence type="ECO:0000313" key="8">
    <source>
        <dbReference type="EMBL" id="PWN95789.1"/>
    </source>
</evidence>
<dbReference type="InterPro" id="IPR000640">
    <property type="entry name" value="EFG_V-like"/>
</dbReference>
<feature type="compositionally biased region" description="Low complexity" evidence="6">
    <location>
        <begin position="478"/>
        <end position="509"/>
    </location>
</feature>